<evidence type="ECO:0000259" key="5">
    <source>
        <dbReference type="PROSITE" id="PS50104"/>
    </source>
</evidence>
<dbReference type="GO" id="GO:0007165">
    <property type="term" value="P:signal transduction"/>
    <property type="evidence" value="ECO:0007669"/>
    <property type="project" value="InterPro"/>
</dbReference>
<dbReference type="PANTHER" id="PTHR32009">
    <property type="entry name" value="TMV RESISTANCE PROTEIN N-LIKE"/>
    <property type="match status" value="1"/>
</dbReference>
<dbReference type="EMBL" id="JBCGBO010000001">
    <property type="protein sequence ID" value="KAK9229140.1"/>
    <property type="molecule type" value="Genomic_DNA"/>
</dbReference>
<feature type="domain" description="TIR" evidence="5">
    <location>
        <begin position="20"/>
        <end position="67"/>
    </location>
</feature>
<protein>
    <recommendedName>
        <fullName evidence="1">ADP-ribosyl cyclase/cyclic ADP-ribose hydrolase</fullName>
        <ecNumber evidence="1">3.2.2.6</ecNumber>
    </recommendedName>
</protein>
<dbReference type="AlphaFoldDB" id="A0AAP0R086"/>
<evidence type="ECO:0000256" key="1">
    <source>
        <dbReference type="ARBA" id="ARBA00011982"/>
    </source>
</evidence>
<dbReference type="InterPro" id="IPR035897">
    <property type="entry name" value="Toll_tir_struct_dom_sf"/>
</dbReference>
<dbReference type="EC" id="3.2.2.6" evidence="1"/>
<evidence type="ECO:0000313" key="6">
    <source>
        <dbReference type="EMBL" id="KAK9229140.1"/>
    </source>
</evidence>
<dbReference type="PROSITE" id="PS50104">
    <property type="entry name" value="TIR"/>
    <property type="match status" value="1"/>
</dbReference>
<name>A0AAP0R086_9ROSI</name>
<accession>A0AAP0R086</accession>
<evidence type="ECO:0000256" key="2">
    <source>
        <dbReference type="ARBA" id="ARBA00022801"/>
    </source>
</evidence>
<gene>
    <name evidence="6" type="ORF">WN944_022097</name>
</gene>
<dbReference type="InterPro" id="IPR000157">
    <property type="entry name" value="TIR_dom"/>
</dbReference>
<evidence type="ECO:0000256" key="4">
    <source>
        <dbReference type="ARBA" id="ARBA00047304"/>
    </source>
</evidence>
<proteinExistence type="predicted"/>
<dbReference type="SUPFAM" id="SSF52200">
    <property type="entry name" value="Toll/Interleukin receptor TIR domain"/>
    <property type="match status" value="1"/>
</dbReference>
<comment type="caution">
    <text evidence="6">The sequence shown here is derived from an EMBL/GenBank/DDBJ whole genome shotgun (WGS) entry which is preliminary data.</text>
</comment>
<dbReference type="PANTHER" id="PTHR32009:SF39">
    <property type="entry name" value="TIR DOMAIN-CONTAINING PROTEIN"/>
    <property type="match status" value="1"/>
</dbReference>
<sequence length="67" mass="7535">MEALVCSTGSSTVTISFSCWPHDVFVSFRGEDVRKNFIDHLQAALNQNGINVFKDDRELERGKDLCS</sequence>
<keyword evidence="2" id="KW-0378">Hydrolase</keyword>
<dbReference type="Gene3D" id="3.40.50.10140">
    <property type="entry name" value="Toll/interleukin-1 receptor homology (TIR) domain"/>
    <property type="match status" value="1"/>
</dbReference>
<dbReference type="Pfam" id="PF01582">
    <property type="entry name" value="TIR"/>
    <property type="match status" value="1"/>
</dbReference>
<dbReference type="Proteomes" id="UP001428341">
    <property type="component" value="Unassembled WGS sequence"/>
</dbReference>
<keyword evidence="7" id="KW-1185">Reference proteome</keyword>
<evidence type="ECO:0000256" key="3">
    <source>
        <dbReference type="ARBA" id="ARBA00023027"/>
    </source>
</evidence>
<evidence type="ECO:0000313" key="7">
    <source>
        <dbReference type="Proteomes" id="UP001428341"/>
    </source>
</evidence>
<organism evidence="6 7">
    <name type="scientific">Citrus x changshan-huyou</name>
    <dbReference type="NCBI Taxonomy" id="2935761"/>
    <lineage>
        <taxon>Eukaryota</taxon>
        <taxon>Viridiplantae</taxon>
        <taxon>Streptophyta</taxon>
        <taxon>Embryophyta</taxon>
        <taxon>Tracheophyta</taxon>
        <taxon>Spermatophyta</taxon>
        <taxon>Magnoliopsida</taxon>
        <taxon>eudicotyledons</taxon>
        <taxon>Gunneridae</taxon>
        <taxon>Pentapetalae</taxon>
        <taxon>rosids</taxon>
        <taxon>malvids</taxon>
        <taxon>Sapindales</taxon>
        <taxon>Rutaceae</taxon>
        <taxon>Aurantioideae</taxon>
        <taxon>Citrus</taxon>
    </lineage>
</organism>
<dbReference type="GO" id="GO:0061809">
    <property type="term" value="F:NAD+ nucleosidase activity, cyclic ADP-ribose generating"/>
    <property type="evidence" value="ECO:0007669"/>
    <property type="project" value="UniProtKB-EC"/>
</dbReference>
<keyword evidence="3" id="KW-0520">NAD</keyword>
<comment type="catalytic activity">
    <reaction evidence="4">
        <text>NAD(+) + H2O = ADP-D-ribose + nicotinamide + H(+)</text>
        <dbReference type="Rhea" id="RHEA:16301"/>
        <dbReference type="ChEBI" id="CHEBI:15377"/>
        <dbReference type="ChEBI" id="CHEBI:15378"/>
        <dbReference type="ChEBI" id="CHEBI:17154"/>
        <dbReference type="ChEBI" id="CHEBI:57540"/>
        <dbReference type="ChEBI" id="CHEBI:57967"/>
        <dbReference type="EC" id="3.2.2.6"/>
    </reaction>
    <physiologicalReaction direction="left-to-right" evidence="4">
        <dbReference type="Rhea" id="RHEA:16302"/>
    </physiologicalReaction>
</comment>
<reference evidence="6 7" key="1">
    <citation type="submission" date="2024-05" db="EMBL/GenBank/DDBJ databases">
        <title>Haplotype-resolved chromosome-level genome assembly of Huyou (Citrus changshanensis).</title>
        <authorList>
            <person name="Miao C."/>
            <person name="Chen W."/>
            <person name="Wu Y."/>
            <person name="Wang L."/>
            <person name="Zhao S."/>
            <person name="Grierson D."/>
            <person name="Xu C."/>
            <person name="Chen K."/>
        </authorList>
    </citation>
    <scope>NUCLEOTIDE SEQUENCE [LARGE SCALE GENOMIC DNA]</scope>
    <source>
        <strain evidence="6">01-14</strain>
        <tissue evidence="6">Leaf</tissue>
    </source>
</reference>